<protein>
    <recommendedName>
        <fullName evidence="2">CBM2 domain-containing protein</fullName>
    </recommendedName>
</protein>
<feature type="region of interest" description="Disordered" evidence="1">
    <location>
        <begin position="67"/>
        <end position="119"/>
    </location>
</feature>
<dbReference type="InterPro" id="IPR012291">
    <property type="entry name" value="CBM2_carb-bd_dom_sf"/>
</dbReference>
<organism evidence="3 4">
    <name type="scientific">Actinomadura yumaensis</name>
    <dbReference type="NCBI Taxonomy" id="111807"/>
    <lineage>
        <taxon>Bacteria</taxon>
        <taxon>Bacillati</taxon>
        <taxon>Actinomycetota</taxon>
        <taxon>Actinomycetes</taxon>
        <taxon>Streptosporangiales</taxon>
        <taxon>Thermomonosporaceae</taxon>
        <taxon>Actinomadura</taxon>
    </lineage>
</organism>
<evidence type="ECO:0000313" key="4">
    <source>
        <dbReference type="Proteomes" id="UP001596380"/>
    </source>
</evidence>
<dbReference type="SUPFAM" id="SSF49384">
    <property type="entry name" value="Carbohydrate-binding domain"/>
    <property type="match status" value="1"/>
</dbReference>
<evidence type="ECO:0000313" key="3">
    <source>
        <dbReference type="EMBL" id="MFC6883354.1"/>
    </source>
</evidence>
<gene>
    <name evidence="3" type="ORF">ACFQKB_26595</name>
</gene>
<dbReference type="InterPro" id="IPR001919">
    <property type="entry name" value="CBD2"/>
</dbReference>
<name>A0ABW2CNI1_9ACTN</name>
<reference evidence="4" key="1">
    <citation type="journal article" date="2019" name="Int. J. Syst. Evol. Microbiol.">
        <title>The Global Catalogue of Microorganisms (GCM) 10K type strain sequencing project: providing services to taxonomists for standard genome sequencing and annotation.</title>
        <authorList>
            <consortium name="The Broad Institute Genomics Platform"/>
            <consortium name="The Broad Institute Genome Sequencing Center for Infectious Disease"/>
            <person name="Wu L."/>
            <person name="Ma J."/>
        </authorList>
    </citation>
    <scope>NUCLEOTIDE SEQUENCE [LARGE SCALE GENOMIC DNA]</scope>
    <source>
        <strain evidence="4">JCM 3369</strain>
    </source>
</reference>
<comment type="caution">
    <text evidence="3">The sequence shown here is derived from an EMBL/GenBank/DDBJ whole genome shotgun (WGS) entry which is preliminary data.</text>
</comment>
<accession>A0ABW2CNI1</accession>
<dbReference type="SMART" id="SM00637">
    <property type="entry name" value="CBD_II"/>
    <property type="match status" value="1"/>
</dbReference>
<dbReference type="Proteomes" id="UP001596380">
    <property type="component" value="Unassembled WGS sequence"/>
</dbReference>
<feature type="domain" description="CBM2" evidence="2">
    <location>
        <begin position="120"/>
        <end position="208"/>
    </location>
</feature>
<dbReference type="EMBL" id="JBHSXS010000018">
    <property type="protein sequence ID" value="MFC6883354.1"/>
    <property type="molecule type" value="Genomic_DNA"/>
</dbReference>
<evidence type="ECO:0000256" key="1">
    <source>
        <dbReference type="SAM" id="MobiDB-lite"/>
    </source>
</evidence>
<dbReference type="Gene3D" id="2.60.40.290">
    <property type="match status" value="1"/>
</dbReference>
<feature type="non-terminal residue" evidence="3">
    <location>
        <position position="1"/>
    </location>
</feature>
<sequence>RRRPVPPRRRSPAMAVAAAVLGTVAFAGTLAGLTALLDGHGRRTPVAGGGCAGCTTPVAPAGATAAEQTLVPRPSPGPARSGAPGGKRGAERAAPVTRTPGVERSLPRSRTPSPKARGRAAVAYAARPGGGTYTITNRGGATLPRWRLSFTLPRGGLLPFGPLGPGRDGRTYEASGGPLAPGESATVRFTYLGRPPTPTNCRVNGAPC</sequence>
<keyword evidence="4" id="KW-1185">Reference proteome</keyword>
<proteinExistence type="predicted"/>
<dbReference type="InterPro" id="IPR008965">
    <property type="entry name" value="CBM2/CBM3_carb-bd_dom_sf"/>
</dbReference>
<evidence type="ECO:0000259" key="2">
    <source>
        <dbReference type="SMART" id="SM00637"/>
    </source>
</evidence>